<sequence>MDALKDSVGKGESLVTLINQLEKFDNSLQKSYPTSTPTSTTNIPSRTVQQVHRNGSSNSMQKKQHQISSQPINLSSKQSTSSSLTATVSSTSTVSKSQMPTAVKDKGPPFLNRNIQIPQQPTTPQKASIPQPSRNATLQPPLLPTSQSQKSPQPSPSKSSTTPSKAAPVDDKKSREQVINEIGKLLSQYGAPNEMNEFEKLKSAMLQKTTQELQNVYSTMFVRYICGKVPATNVQSASDTTSSNISSVNASGKRAAQQISPSSQSNTVPSKVRRSDATTTVTPSSSSQTNSSRPRISHPNSQQKNVTNLQTPSISQNSPQQ</sequence>
<dbReference type="Proteomes" id="UP000887579">
    <property type="component" value="Unplaced"/>
</dbReference>
<evidence type="ECO:0000313" key="2">
    <source>
        <dbReference type="WBParaSite" id="ES5_v2.g28478.t1"/>
    </source>
</evidence>
<dbReference type="WBParaSite" id="ES5_v2.g28478.t1">
    <property type="protein sequence ID" value="ES5_v2.g28478.t1"/>
    <property type="gene ID" value="ES5_v2.g28478"/>
</dbReference>
<evidence type="ECO:0000313" key="1">
    <source>
        <dbReference type="Proteomes" id="UP000887579"/>
    </source>
</evidence>
<name>A0AC34GFL4_9BILA</name>
<reference evidence="2" key="1">
    <citation type="submission" date="2022-11" db="UniProtKB">
        <authorList>
            <consortium name="WormBaseParasite"/>
        </authorList>
    </citation>
    <scope>IDENTIFICATION</scope>
</reference>
<accession>A0AC34GFL4</accession>
<organism evidence="1 2">
    <name type="scientific">Panagrolaimus sp. ES5</name>
    <dbReference type="NCBI Taxonomy" id="591445"/>
    <lineage>
        <taxon>Eukaryota</taxon>
        <taxon>Metazoa</taxon>
        <taxon>Ecdysozoa</taxon>
        <taxon>Nematoda</taxon>
        <taxon>Chromadorea</taxon>
        <taxon>Rhabditida</taxon>
        <taxon>Tylenchina</taxon>
        <taxon>Panagrolaimomorpha</taxon>
        <taxon>Panagrolaimoidea</taxon>
        <taxon>Panagrolaimidae</taxon>
        <taxon>Panagrolaimus</taxon>
    </lineage>
</organism>
<protein>
    <submittedName>
        <fullName evidence="2">Uncharacterized protein</fullName>
    </submittedName>
</protein>
<proteinExistence type="predicted"/>